<dbReference type="Proteomes" id="UP000199656">
    <property type="component" value="Unassembled WGS sequence"/>
</dbReference>
<reference evidence="4" key="1">
    <citation type="submission" date="2016-10" db="EMBL/GenBank/DDBJ databases">
        <authorList>
            <person name="Varghese N."/>
            <person name="Submissions S."/>
        </authorList>
    </citation>
    <scope>NUCLEOTIDE SEQUENCE [LARGE SCALE GENOMIC DNA]</scope>
    <source>
        <strain evidence="4">DSM 23920</strain>
    </source>
</reference>
<organism evidence="3 4">
    <name type="scientific">Chitinophaga terrae</name>
    <name type="common">ex Kim and Jung 2007</name>
    <dbReference type="NCBI Taxonomy" id="408074"/>
    <lineage>
        <taxon>Bacteria</taxon>
        <taxon>Pseudomonadati</taxon>
        <taxon>Bacteroidota</taxon>
        <taxon>Chitinophagia</taxon>
        <taxon>Chitinophagales</taxon>
        <taxon>Chitinophagaceae</taxon>
        <taxon>Chitinophaga</taxon>
    </lineage>
</organism>
<dbReference type="OrthoDB" id="676306at2"/>
<feature type="transmembrane region" description="Helical" evidence="2">
    <location>
        <begin position="12"/>
        <end position="32"/>
    </location>
</feature>
<proteinExistence type="predicted"/>
<gene>
    <name evidence="3" type="ORF">SAMN05660909_01069</name>
</gene>
<evidence type="ECO:0000313" key="4">
    <source>
        <dbReference type="Proteomes" id="UP000199656"/>
    </source>
</evidence>
<name>A0A1H3Z6U7_9BACT</name>
<keyword evidence="4" id="KW-1185">Reference proteome</keyword>
<keyword evidence="2" id="KW-1133">Transmembrane helix</keyword>
<protein>
    <submittedName>
        <fullName evidence="3">Outer membrane transport energization protein TonB (TC 2.C.1.1.1)</fullName>
    </submittedName>
</protein>
<feature type="region of interest" description="Disordered" evidence="1">
    <location>
        <begin position="42"/>
        <end position="210"/>
    </location>
</feature>
<feature type="compositionally biased region" description="Pro residues" evidence="1">
    <location>
        <begin position="141"/>
        <end position="152"/>
    </location>
</feature>
<dbReference type="RefSeq" id="WP_139169946.1">
    <property type="nucleotide sequence ID" value="NZ_BKAT01000004.1"/>
</dbReference>
<evidence type="ECO:0000256" key="2">
    <source>
        <dbReference type="SAM" id="Phobius"/>
    </source>
</evidence>
<keyword evidence="2" id="KW-0812">Transmembrane</keyword>
<feature type="compositionally biased region" description="Low complexity" evidence="1">
    <location>
        <begin position="68"/>
        <end position="84"/>
    </location>
</feature>
<feature type="compositionally biased region" description="Basic and acidic residues" evidence="1">
    <location>
        <begin position="103"/>
        <end position="140"/>
    </location>
</feature>
<dbReference type="EMBL" id="FNRL01000004">
    <property type="protein sequence ID" value="SEA19405.1"/>
    <property type="molecule type" value="Genomic_DNA"/>
</dbReference>
<feature type="compositionally biased region" description="Gly residues" evidence="1">
    <location>
        <begin position="190"/>
        <end position="210"/>
    </location>
</feature>
<evidence type="ECO:0000313" key="3">
    <source>
        <dbReference type="EMBL" id="SEA19405.1"/>
    </source>
</evidence>
<accession>A0A1H3Z6U7</accession>
<feature type="compositionally biased region" description="Low complexity" evidence="1">
    <location>
        <begin position="153"/>
        <end position="180"/>
    </location>
</feature>
<keyword evidence="2" id="KW-0472">Membrane</keyword>
<sequence length="301" mass="31438">MEENNGKKNFQAAGVTIAVHALLLLALAFTGFSAPPPLPNQDLGMEVNLGTTDDGMGDEQPLNPNPPSAAASEPAPAENVPEAPKAAEEQPQDVATQDEEDAPEIKKPEKPVVKPKEIPKKIVEPKPVKETRKKPVEDPPKPTPPAPAPAPKPKAVFAGGTSNNAHSGNNANGSNNATGEGNTGKPGDRGQLGGNPNGGGYTGGGLGGGRSDFHLNGRSLIGRPQVTYDGTETGYVAINIKVDRQGNVTSATFSMKGSTISNPQLIEIARRAARSGQLKYNANPDAPEEQFGTIRFYFKAE</sequence>
<dbReference type="AlphaFoldDB" id="A0A1H3Z6U7"/>
<dbReference type="STRING" id="408074.SAMN05660909_01069"/>
<evidence type="ECO:0000256" key="1">
    <source>
        <dbReference type="SAM" id="MobiDB-lite"/>
    </source>
</evidence>